<organism evidence="3 4">
    <name type="scientific">Leucobacter ruminantium</name>
    <dbReference type="NCBI Taxonomy" id="1289170"/>
    <lineage>
        <taxon>Bacteria</taxon>
        <taxon>Bacillati</taxon>
        <taxon>Actinomycetota</taxon>
        <taxon>Actinomycetes</taxon>
        <taxon>Micrococcales</taxon>
        <taxon>Microbacteriaceae</taxon>
        <taxon>Leucobacter</taxon>
    </lineage>
</organism>
<dbReference type="EMBL" id="JAGDYL010000004">
    <property type="protein sequence ID" value="MBO1804329.1"/>
    <property type="molecule type" value="Genomic_DNA"/>
</dbReference>
<name>A0A939LT45_9MICO</name>
<sequence>MNDAPAPHQGTPAHPEVPPPGLPQSQPQPAPPQAPPVHYAPGGAAYTQPGGMPGAMYSPYAAQQAGVRPPMNKTAIWAFITSFFIGLLGLILGVVASKQIGNTGQRGIGFAMAGFYIGLVVMILQLTVGLILFLMLLFGTIASTTV</sequence>
<evidence type="ECO:0000256" key="2">
    <source>
        <dbReference type="SAM" id="Phobius"/>
    </source>
</evidence>
<dbReference type="Proteomes" id="UP000664398">
    <property type="component" value="Unassembled WGS sequence"/>
</dbReference>
<feature type="transmembrane region" description="Helical" evidence="2">
    <location>
        <begin position="75"/>
        <end position="96"/>
    </location>
</feature>
<proteinExistence type="predicted"/>
<dbReference type="RefSeq" id="WP_208044819.1">
    <property type="nucleotide sequence ID" value="NZ_JAGDYL010000004.1"/>
</dbReference>
<keyword evidence="2" id="KW-0812">Transmembrane</keyword>
<feature type="transmembrane region" description="Helical" evidence="2">
    <location>
        <begin position="108"/>
        <end position="141"/>
    </location>
</feature>
<keyword evidence="2" id="KW-0472">Membrane</keyword>
<evidence type="ECO:0000313" key="3">
    <source>
        <dbReference type="EMBL" id="MBO1804329.1"/>
    </source>
</evidence>
<reference evidence="3" key="1">
    <citation type="submission" date="2021-03" db="EMBL/GenBank/DDBJ databases">
        <title>Leucobacter chromiisoli sp. nov., isolated from chromium-containing soil of chemical plant.</title>
        <authorList>
            <person name="Xu Z."/>
        </authorList>
    </citation>
    <scope>NUCLEOTIDE SEQUENCE</scope>
    <source>
        <strain evidence="3">A2</strain>
    </source>
</reference>
<feature type="region of interest" description="Disordered" evidence="1">
    <location>
        <begin position="1"/>
        <end position="45"/>
    </location>
</feature>
<evidence type="ECO:0000256" key="1">
    <source>
        <dbReference type="SAM" id="MobiDB-lite"/>
    </source>
</evidence>
<protein>
    <submittedName>
        <fullName evidence="3">DUF4190 domain-containing protein</fullName>
    </submittedName>
</protein>
<dbReference type="AlphaFoldDB" id="A0A939LT45"/>
<gene>
    <name evidence="3" type="ORF">J4H91_03230</name>
</gene>
<keyword evidence="4" id="KW-1185">Reference proteome</keyword>
<feature type="compositionally biased region" description="Pro residues" evidence="1">
    <location>
        <begin position="15"/>
        <end position="35"/>
    </location>
</feature>
<accession>A0A939LT45</accession>
<keyword evidence="2" id="KW-1133">Transmembrane helix</keyword>
<comment type="caution">
    <text evidence="3">The sequence shown here is derived from an EMBL/GenBank/DDBJ whole genome shotgun (WGS) entry which is preliminary data.</text>
</comment>
<evidence type="ECO:0000313" key="4">
    <source>
        <dbReference type="Proteomes" id="UP000664398"/>
    </source>
</evidence>